<dbReference type="InParanoid" id="A0A1S3IGH8"/>
<organism evidence="6 7">
    <name type="scientific">Lingula anatina</name>
    <name type="common">Brachiopod</name>
    <name type="synonym">Lingula unguis</name>
    <dbReference type="NCBI Taxonomy" id="7574"/>
    <lineage>
        <taxon>Eukaryota</taxon>
        <taxon>Metazoa</taxon>
        <taxon>Spiralia</taxon>
        <taxon>Lophotrochozoa</taxon>
        <taxon>Brachiopoda</taxon>
        <taxon>Linguliformea</taxon>
        <taxon>Lingulata</taxon>
        <taxon>Lingulida</taxon>
        <taxon>Linguloidea</taxon>
        <taxon>Lingulidae</taxon>
        <taxon>Lingula</taxon>
    </lineage>
</organism>
<feature type="region of interest" description="Disordered" evidence="4">
    <location>
        <begin position="931"/>
        <end position="951"/>
    </location>
</feature>
<dbReference type="GeneID" id="106164037"/>
<dbReference type="InterPro" id="IPR043545">
    <property type="entry name" value="GRIP1/2"/>
</dbReference>
<feature type="region of interest" description="Disordered" evidence="4">
    <location>
        <begin position="737"/>
        <end position="757"/>
    </location>
</feature>
<dbReference type="FunFam" id="2.30.42.10:FF:000021">
    <property type="entry name" value="Glutamate receptor interacting protein 1"/>
    <property type="match status" value="1"/>
</dbReference>
<gene>
    <name evidence="7" type="primary">LOC106164037</name>
</gene>
<dbReference type="Proteomes" id="UP000085678">
    <property type="component" value="Unplaced"/>
</dbReference>
<dbReference type="FunFam" id="2.30.42.10:FF:000031">
    <property type="entry name" value="Glutamate receptor interacting protein 1"/>
    <property type="match status" value="1"/>
</dbReference>
<keyword evidence="3" id="KW-0677">Repeat</keyword>
<feature type="domain" description="PDZ" evidence="5">
    <location>
        <begin position="556"/>
        <end position="640"/>
    </location>
</feature>
<dbReference type="PANTHER" id="PTHR46227">
    <property type="entry name" value="GLUTAMATE RECEPTOR-INTERACTING PROTEIN GRIP"/>
    <property type="match status" value="1"/>
</dbReference>
<accession>A0A1S3IGH8</accession>
<dbReference type="CDD" id="cd06682">
    <property type="entry name" value="PDZ5_GRIP1-2-like"/>
    <property type="match status" value="1"/>
</dbReference>
<dbReference type="CDD" id="cd06685">
    <property type="entry name" value="PDZ7_GRIP1-2-like"/>
    <property type="match status" value="1"/>
</dbReference>
<dbReference type="FunFam" id="2.30.42.10:FF:000023">
    <property type="entry name" value="Glutamate receptor interacting protein 1"/>
    <property type="match status" value="1"/>
</dbReference>
<feature type="domain" description="PDZ" evidence="5">
    <location>
        <begin position="655"/>
        <end position="737"/>
    </location>
</feature>
<dbReference type="CDD" id="cd06687">
    <property type="entry name" value="PDZ1_GRIP1-2-like"/>
    <property type="match status" value="1"/>
</dbReference>
<evidence type="ECO:0000256" key="4">
    <source>
        <dbReference type="SAM" id="MobiDB-lite"/>
    </source>
</evidence>
<feature type="domain" description="PDZ" evidence="5">
    <location>
        <begin position="156"/>
        <end position="227"/>
    </location>
</feature>
<dbReference type="RefSeq" id="XP_013397243.1">
    <property type="nucleotide sequence ID" value="XM_013541789.1"/>
</dbReference>
<feature type="domain" description="PDZ" evidence="5">
    <location>
        <begin position="960"/>
        <end position="1041"/>
    </location>
</feature>
<dbReference type="SMART" id="SM00228">
    <property type="entry name" value="PDZ"/>
    <property type="match status" value="7"/>
</dbReference>
<keyword evidence="6" id="KW-1185">Reference proteome</keyword>
<evidence type="ECO:0000313" key="6">
    <source>
        <dbReference type="Proteomes" id="UP000085678"/>
    </source>
</evidence>
<feature type="compositionally biased region" description="Polar residues" evidence="4">
    <location>
        <begin position="797"/>
        <end position="816"/>
    </location>
</feature>
<dbReference type="STRING" id="7574.A0A1S3IGH8"/>
<dbReference type="CDD" id="cd06683">
    <property type="entry name" value="PDZ6_GRIP1-2-like"/>
    <property type="match status" value="1"/>
</dbReference>
<dbReference type="CDD" id="cd06684">
    <property type="entry name" value="PDZ3_GRIP1-2-like"/>
    <property type="match status" value="1"/>
</dbReference>
<feature type="domain" description="PDZ" evidence="5">
    <location>
        <begin position="256"/>
        <end position="328"/>
    </location>
</feature>
<dbReference type="GO" id="GO:0098887">
    <property type="term" value="P:neurotransmitter receptor transport, endosome to postsynaptic membrane"/>
    <property type="evidence" value="ECO:0007669"/>
    <property type="project" value="TreeGrafter"/>
</dbReference>
<feature type="domain" description="PDZ" evidence="5">
    <location>
        <begin position="458"/>
        <end position="544"/>
    </location>
</feature>
<evidence type="ECO:0000256" key="1">
    <source>
        <dbReference type="ARBA" id="ARBA00004496"/>
    </source>
</evidence>
<comment type="subcellular location">
    <subcellularLocation>
        <location evidence="1">Cytoplasm</location>
    </subcellularLocation>
</comment>
<sequence length="1075" mass="117467">MKKLSRLKQYLLRRLDVVVQRGLREDDGKPGKHKSYDELAVARYSDIPDDRKGTCFVELFKKEGCSLGLTVSGGVDKGDIPRISNLRPGSIAHRSDQLEVGDLIISVNGIRTATLAHNEIINLLKNAGDRVVLEVEYELPDYAPQNSFTVQTKVVEVKLEMDDNSFGFTLRGGICSERIKCRPLTVTHIRPGGAADREGTLRAGDRILAVNGIDLTSSSLLEALDILYHCNLEAVFMVEYNVSIMDAVENACGPLLVEIDKTPGANLGIVLQLSNIRGRQVICISHIRQASIADRCGALNLGDQILSIDGTNLEHMTVAEATQLLKSSVGEQIKLEVIPQSQLRRSINALPPPKTTISSSNSCSSFGTMQKYGTLTSMGTTVPPNPMMGTMVGTMRSSVDTLGRYNSATARGSARSTVRKTQSLKWSREKDRKQSSLSLVSSLSVAPTGQVCHQDTLEVSLVANHKGFGFALEGGVFSTEMLSEPPAISYIERGGVAERSGVIQEGDRIISINGQLLEDKIMEEVNQLIRESGKRITLEIELDIADSVVPSCGIFNVKLAKKGGTLGITLSCPKNRKPSDCLLISDVKKGSVAHRCGSIHPGDSLLAVDNIRLETCSLDDAYQIIQNSGDIVTLRIRKDETYGDEPSPEMSVTYTVELQRYGGPLGITISGTEEAFDPIIISELSEGGLAERTGALHIGDRLLAINGHTLRGRSLSDAIHMLQNAGETVTLKVTRPTSACTRRRHNGNEQGRQQNLYRHSYTDRYDHNVPSVDSAVESWDGSGAENPHLKPVLHSSGIESSATTKSPISTHSGVSGNSNNSSRRRQTKDSDADECDSDKELHISEDDWEHNNYPSYANKHRQRYNDRTFQDSTNFNQSDLLRQIDDTMMLKEIHRAPSSSGSIERNRDPSDLSSLQKNNSLISYDNSSVVPKNFRSADRGQGNHRTSQDNVAPTPVELHKLTLFREHGEDFGFCLSDGLYEKGVFVSAVRPGGPGDRAGLRIYDRILQVATTMTRDFDCNSTVPLIAAADTELFVVISRNPLSQSNDGGGASSSWQGLDNELDELSRSMKSSKTV</sequence>
<feature type="region of interest" description="Disordered" evidence="4">
    <location>
        <begin position="407"/>
        <end position="429"/>
    </location>
</feature>
<feature type="compositionally biased region" description="Polar residues" evidence="4">
    <location>
        <begin position="407"/>
        <end position="425"/>
    </location>
</feature>
<dbReference type="PANTHER" id="PTHR46227:SF2">
    <property type="entry name" value="FI03335P"/>
    <property type="match status" value="1"/>
</dbReference>
<dbReference type="InterPro" id="IPR001478">
    <property type="entry name" value="PDZ"/>
</dbReference>
<dbReference type="SUPFAM" id="SSF50156">
    <property type="entry name" value="PDZ domain-like"/>
    <property type="match status" value="7"/>
</dbReference>
<dbReference type="CDD" id="cd06686">
    <property type="entry name" value="PDZ4_GRIP1-2-like"/>
    <property type="match status" value="1"/>
</dbReference>
<proteinExistence type="predicted"/>
<reference evidence="7" key="1">
    <citation type="submission" date="2025-08" db="UniProtKB">
        <authorList>
            <consortium name="RefSeq"/>
        </authorList>
    </citation>
    <scope>IDENTIFICATION</scope>
    <source>
        <tissue evidence="7">Gonads</tissue>
    </source>
</reference>
<evidence type="ECO:0000313" key="7">
    <source>
        <dbReference type="RefSeq" id="XP_013397243.1"/>
    </source>
</evidence>
<protein>
    <submittedName>
        <fullName evidence="7">Glutamate receptor-interacting protein 1-like isoform X1</fullName>
    </submittedName>
</protein>
<dbReference type="CDD" id="cd06681">
    <property type="entry name" value="PDZ2_GRIP1-2-like"/>
    <property type="match status" value="1"/>
</dbReference>
<evidence type="ECO:0000256" key="3">
    <source>
        <dbReference type="ARBA" id="ARBA00022737"/>
    </source>
</evidence>
<feature type="region of interest" description="Disordered" evidence="4">
    <location>
        <begin position="773"/>
        <end position="840"/>
    </location>
</feature>
<dbReference type="AlphaFoldDB" id="A0A1S3IGH8"/>
<feature type="region of interest" description="Disordered" evidence="4">
    <location>
        <begin position="894"/>
        <end position="918"/>
    </location>
</feature>
<dbReference type="GO" id="GO:0005737">
    <property type="term" value="C:cytoplasm"/>
    <property type="evidence" value="ECO:0007669"/>
    <property type="project" value="UniProtKB-SubCell"/>
</dbReference>
<dbReference type="OrthoDB" id="75502at2759"/>
<dbReference type="KEGG" id="lak:106164037"/>
<feature type="compositionally biased region" description="Polar residues" evidence="4">
    <location>
        <begin position="748"/>
        <end position="757"/>
    </location>
</feature>
<evidence type="ECO:0000256" key="2">
    <source>
        <dbReference type="ARBA" id="ARBA00022490"/>
    </source>
</evidence>
<name>A0A1S3IGH8_LINAN</name>
<dbReference type="InterPro" id="IPR036034">
    <property type="entry name" value="PDZ_sf"/>
</dbReference>
<dbReference type="FunCoup" id="A0A1S3IGH8">
    <property type="interactions" value="113"/>
</dbReference>
<dbReference type="Pfam" id="PF00595">
    <property type="entry name" value="PDZ"/>
    <property type="match status" value="7"/>
</dbReference>
<feature type="domain" description="PDZ" evidence="5">
    <location>
        <begin position="56"/>
        <end position="139"/>
    </location>
</feature>
<keyword evidence="2" id="KW-0963">Cytoplasm</keyword>
<evidence type="ECO:0000259" key="5">
    <source>
        <dbReference type="PROSITE" id="PS50106"/>
    </source>
</evidence>
<dbReference type="Gene3D" id="2.30.42.10">
    <property type="match status" value="7"/>
</dbReference>
<dbReference type="PROSITE" id="PS50106">
    <property type="entry name" value="PDZ"/>
    <property type="match status" value="7"/>
</dbReference>